<name>A0A556AYH7_9BURK</name>
<organism evidence="8 9">
    <name type="scientific">Verticiella sediminum</name>
    <dbReference type="NCBI Taxonomy" id="1247510"/>
    <lineage>
        <taxon>Bacteria</taxon>
        <taxon>Pseudomonadati</taxon>
        <taxon>Pseudomonadota</taxon>
        <taxon>Betaproteobacteria</taxon>
        <taxon>Burkholderiales</taxon>
        <taxon>Alcaligenaceae</taxon>
        <taxon>Verticiella</taxon>
    </lineage>
</organism>
<evidence type="ECO:0000256" key="1">
    <source>
        <dbReference type="ARBA" id="ARBA00005614"/>
    </source>
</evidence>
<reference evidence="8 9" key="1">
    <citation type="submission" date="2019-07" db="EMBL/GenBank/DDBJ databases">
        <title>Qingshengfaniella alkalisoli gen. nov., sp. nov., isolated from saline soil.</title>
        <authorList>
            <person name="Xu L."/>
            <person name="Huang X.-X."/>
            <person name="Sun J.-Q."/>
        </authorList>
    </citation>
    <scope>NUCLEOTIDE SEQUENCE [LARGE SCALE GENOMIC DNA]</scope>
    <source>
        <strain evidence="8 9">DSM 27279</strain>
    </source>
</reference>
<dbReference type="PANTHER" id="PTHR47268">
    <property type="entry name" value="ACYLPHOSPHATASE"/>
    <property type="match status" value="1"/>
</dbReference>
<evidence type="ECO:0000256" key="2">
    <source>
        <dbReference type="ARBA" id="ARBA00012150"/>
    </source>
</evidence>
<evidence type="ECO:0000256" key="3">
    <source>
        <dbReference type="ARBA" id="ARBA00047645"/>
    </source>
</evidence>
<dbReference type="EC" id="3.6.1.7" evidence="2 4"/>
<dbReference type="SUPFAM" id="SSF54975">
    <property type="entry name" value="Acylphosphatase/BLUF domain-like"/>
    <property type="match status" value="1"/>
</dbReference>
<keyword evidence="4" id="KW-0378">Hydrolase</keyword>
<feature type="region of interest" description="Disordered" evidence="6">
    <location>
        <begin position="76"/>
        <end position="99"/>
    </location>
</feature>
<evidence type="ECO:0000259" key="7">
    <source>
        <dbReference type="PROSITE" id="PS51160"/>
    </source>
</evidence>
<accession>A0A556AYH7</accession>
<dbReference type="RefSeq" id="WP_143946886.1">
    <property type="nucleotide sequence ID" value="NZ_BAABMB010000004.1"/>
</dbReference>
<gene>
    <name evidence="8" type="ORF">FOZ76_04245</name>
</gene>
<sequence length="99" mass="11236">MTRSATQGQPRETLRVRVTGVVQGVGYRAATTRQAHQLKITGWVRNDDDGSVEAVIQGEPDQIDRMLEWMRHGPPPARVADVTSETELSERRYERFDTL</sequence>
<dbReference type="PRINTS" id="PR00112">
    <property type="entry name" value="ACYLPHPHTASE"/>
</dbReference>
<proteinExistence type="inferred from homology"/>
<dbReference type="PANTHER" id="PTHR47268:SF4">
    <property type="entry name" value="ACYLPHOSPHATASE"/>
    <property type="match status" value="1"/>
</dbReference>
<evidence type="ECO:0000256" key="4">
    <source>
        <dbReference type="PROSITE-ProRule" id="PRU00520"/>
    </source>
</evidence>
<dbReference type="Proteomes" id="UP000318405">
    <property type="component" value="Unassembled WGS sequence"/>
</dbReference>
<evidence type="ECO:0000256" key="6">
    <source>
        <dbReference type="SAM" id="MobiDB-lite"/>
    </source>
</evidence>
<feature type="active site" evidence="4">
    <location>
        <position position="46"/>
    </location>
</feature>
<feature type="compositionally biased region" description="Basic and acidic residues" evidence="6">
    <location>
        <begin position="88"/>
        <end position="99"/>
    </location>
</feature>
<dbReference type="EMBL" id="VLTJ01000007">
    <property type="protein sequence ID" value="TSH98004.1"/>
    <property type="molecule type" value="Genomic_DNA"/>
</dbReference>
<dbReference type="GO" id="GO:0003998">
    <property type="term" value="F:acylphosphatase activity"/>
    <property type="evidence" value="ECO:0007669"/>
    <property type="project" value="UniProtKB-EC"/>
</dbReference>
<dbReference type="OrthoDB" id="5295388at2"/>
<dbReference type="InterPro" id="IPR017968">
    <property type="entry name" value="Acylphosphatase_CS"/>
</dbReference>
<dbReference type="InterPro" id="IPR020456">
    <property type="entry name" value="Acylphosphatase"/>
</dbReference>
<feature type="active site" evidence="4">
    <location>
        <position position="28"/>
    </location>
</feature>
<dbReference type="PROSITE" id="PS00151">
    <property type="entry name" value="ACYLPHOSPHATASE_2"/>
    <property type="match status" value="1"/>
</dbReference>
<feature type="domain" description="Acylphosphatase-like" evidence="7">
    <location>
        <begin position="13"/>
        <end position="99"/>
    </location>
</feature>
<keyword evidence="9" id="KW-1185">Reference proteome</keyword>
<protein>
    <recommendedName>
        <fullName evidence="2 4">acylphosphatase</fullName>
        <ecNumber evidence="2 4">3.6.1.7</ecNumber>
    </recommendedName>
</protein>
<dbReference type="InterPro" id="IPR001792">
    <property type="entry name" value="Acylphosphatase-like_dom"/>
</dbReference>
<comment type="catalytic activity">
    <reaction evidence="3 4">
        <text>an acyl phosphate + H2O = a carboxylate + phosphate + H(+)</text>
        <dbReference type="Rhea" id="RHEA:14965"/>
        <dbReference type="ChEBI" id="CHEBI:15377"/>
        <dbReference type="ChEBI" id="CHEBI:15378"/>
        <dbReference type="ChEBI" id="CHEBI:29067"/>
        <dbReference type="ChEBI" id="CHEBI:43474"/>
        <dbReference type="ChEBI" id="CHEBI:59918"/>
        <dbReference type="EC" id="3.6.1.7"/>
    </reaction>
</comment>
<dbReference type="AlphaFoldDB" id="A0A556AYH7"/>
<evidence type="ECO:0000313" key="8">
    <source>
        <dbReference type="EMBL" id="TSH98004.1"/>
    </source>
</evidence>
<evidence type="ECO:0000256" key="5">
    <source>
        <dbReference type="RuleBase" id="RU004168"/>
    </source>
</evidence>
<evidence type="ECO:0000313" key="9">
    <source>
        <dbReference type="Proteomes" id="UP000318405"/>
    </source>
</evidence>
<comment type="similarity">
    <text evidence="1 5">Belongs to the acylphosphatase family.</text>
</comment>
<dbReference type="Gene3D" id="3.30.70.100">
    <property type="match status" value="1"/>
</dbReference>
<comment type="caution">
    <text evidence="8">The sequence shown here is derived from an EMBL/GenBank/DDBJ whole genome shotgun (WGS) entry which is preliminary data.</text>
</comment>
<dbReference type="InterPro" id="IPR036046">
    <property type="entry name" value="Acylphosphatase-like_dom_sf"/>
</dbReference>
<dbReference type="PROSITE" id="PS51160">
    <property type="entry name" value="ACYLPHOSPHATASE_3"/>
    <property type="match status" value="1"/>
</dbReference>
<dbReference type="NCBIfam" id="NF010998">
    <property type="entry name" value="PRK14424.1"/>
    <property type="match status" value="1"/>
</dbReference>
<dbReference type="Pfam" id="PF00708">
    <property type="entry name" value="Acylphosphatase"/>
    <property type="match status" value="1"/>
</dbReference>